<name>A0ABD6CI87_9EURY</name>
<dbReference type="InterPro" id="IPR037272">
    <property type="entry name" value="SNS_sf"/>
</dbReference>
<evidence type="ECO:0000256" key="5">
    <source>
        <dbReference type="ARBA" id="ARBA00023136"/>
    </source>
</evidence>
<keyword evidence="4 6" id="KW-1133">Transmembrane helix</keyword>
<evidence type="ECO:0000256" key="6">
    <source>
        <dbReference type="SAM" id="Phobius"/>
    </source>
</evidence>
<evidence type="ECO:0000313" key="8">
    <source>
        <dbReference type="Proteomes" id="UP001597119"/>
    </source>
</evidence>
<dbReference type="InterPro" id="IPR000175">
    <property type="entry name" value="Na/ntran_symport"/>
</dbReference>
<evidence type="ECO:0000256" key="4">
    <source>
        <dbReference type="ARBA" id="ARBA00022989"/>
    </source>
</evidence>
<feature type="transmembrane region" description="Helical" evidence="6">
    <location>
        <begin position="38"/>
        <end position="64"/>
    </location>
</feature>
<dbReference type="Proteomes" id="UP001597119">
    <property type="component" value="Unassembled WGS sequence"/>
</dbReference>
<evidence type="ECO:0000256" key="1">
    <source>
        <dbReference type="ARBA" id="ARBA00004141"/>
    </source>
</evidence>
<dbReference type="CDD" id="cd10336">
    <property type="entry name" value="SLC6sbd_Tyt1-Like"/>
    <property type="match status" value="1"/>
</dbReference>
<reference evidence="7 8" key="1">
    <citation type="journal article" date="2019" name="Int. J. Syst. Evol. Microbiol.">
        <title>The Global Catalogue of Microorganisms (GCM) 10K type strain sequencing project: providing services to taxonomists for standard genome sequencing and annotation.</title>
        <authorList>
            <consortium name="The Broad Institute Genomics Platform"/>
            <consortium name="The Broad Institute Genome Sequencing Center for Infectious Disease"/>
            <person name="Wu L."/>
            <person name="Ma J."/>
        </authorList>
    </citation>
    <scope>NUCLEOTIDE SEQUENCE [LARGE SCALE GENOMIC DNA]</scope>
    <source>
        <strain evidence="7 8">CGMCC 1.12125</strain>
    </source>
</reference>
<dbReference type="SUPFAM" id="SSF161070">
    <property type="entry name" value="SNF-like"/>
    <property type="match status" value="1"/>
</dbReference>
<sequence>MTRASWRSRLGFILAAVGSAVGLGNVWRFPWLTAENGGGAFLLLYLLVIVLVGVPGLLGEFVIGRRSNRNPVGAFEQLGGRHWRALGGVALLASVVVLSFYSVVGGWILRYTAGSVTGAYFGAPQQYFAAIDYGFGAVAFHVLFLAITAGVVYAGVDRGIELATKVMVPAIVLLLGGLAAWAATLPGAGAAYGFYLTLDVAYLRANFLDVLAASAGQALFTLSVGAGVMLTYASYLGEDRSLAADGTIIATLNTGIGVLAGLVIFPVLFSLGVAPGSGGPGALFISLAGAFAELPYSRLVGTVFFGVVALAALSSSISIFEVLVAYLVDEHEATRSNATAVVAGLFLVTGSVAAMVPSLFTLLADTIANLALTAGLLGFLLFAGWVLGSKALAEYESGAGPLARLVSVPWLYAVAIVLPLFLAFSLLSGIAAVLGVTLGFELLAAAAVVGVAGCIAIIRGPTAVL</sequence>
<feature type="transmembrane region" description="Helical" evidence="6">
    <location>
        <begin position="366"/>
        <end position="388"/>
    </location>
</feature>
<dbReference type="AlphaFoldDB" id="A0ABD6CI87"/>
<gene>
    <name evidence="7" type="ORF">ACFR9U_18490</name>
</gene>
<feature type="transmembrane region" description="Helical" evidence="6">
    <location>
        <begin position="215"/>
        <end position="236"/>
    </location>
</feature>
<feature type="transmembrane region" description="Helical" evidence="6">
    <location>
        <begin position="85"/>
        <end position="113"/>
    </location>
</feature>
<dbReference type="EMBL" id="JBHUDJ010000014">
    <property type="protein sequence ID" value="MFD1588972.1"/>
    <property type="molecule type" value="Genomic_DNA"/>
</dbReference>
<evidence type="ECO:0000313" key="7">
    <source>
        <dbReference type="EMBL" id="MFD1588972.1"/>
    </source>
</evidence>
<keyword evidence="3 6" id="KW-0812">Transmembrane</keyword>
<dbReference type="GO" id="GO:0016020">
    <property type="term" value="C:membrane"/>
    <property type="evidence" value="ECO:0007669"/>
    <property type="project" value="UniProtKB-SubCell"/>
</dbReference>
<dbReference type="RefSeq" id="WP_247378623.1">
    <property type="nucleotide sequence ID" value="NZ_JALLGV010000005.1"/>
</dbReference>
<dbReference type="PRINTS" id="PR00176">
    <property type="entry name" value="NANEUSMPORT"/>
</dbReference>
<dbReference type="NCBIfam" id="NF037979">
    <property type="entry name" value="Na_transp"/>
    <property type="match status" value="1"/>
</dbReference>
<dbReference type="PANTHER" id="PTHR42948:SF1">
    <property type="entry name" value="TRANSPORTER"/>
    <property type="match status" value="1"/>
</dbReference>
<comment type="subcellular location">
    <subcellularLocation>
        <location evidence="1">Membrane</location>
        <topology evidence="1">Multi-pass membrane protein</topology>
    </subcellularLocation>
</comment>
<evidence type="ECO:0000256" key="2">
    <source>
        <dbReference type="ARBA" id="ARBA00022448"/>
    </source>
</evidence>
<feature type="transmembrane region" description="Helical" evidence="6">
    <location>
        <begin position="440"/>
        <end position="458"/>
    </location>
</feature>
<keyword evidence="2" id="KW-0813">Transport</keyword>
<protein>
    <submittedName>
        <fullName evidence="7">Sodium-dependent transporter</fullName>
    </submittedName>
</protein>
<proteinExistence type="predicted"/>
<feature type="transmembrane region" description="Helical" evidence="6">
    <location>
        <begin position="248"/>
        <end position="269"/>
    </location>
</feature>
<comment type="caution">
    <text evidence="7">The sequence shown here is derived from an EMBL/GenBank/DDBJ whole genome shotgun (WGS) entry which is preliminary data.</text>
</comment>
<dbReference type="Pfam" id="PF00209">
    <property type="entry name" value="SNF"/>
    <property type="match status" value="2"/>
</dbReference>
<dbReference type="PANTHER" id="PTHR42948">
    <property type="entry name" value="TRANSPORTER"/>
    <property type="match status" value="1"/>
</dbReference>
<keyword evidence="5 6" id="KW-0472">Membrane</keyword>
<feature type="transmembrane region" description="Helical" evidence="6">
    <location>
        <begin position="133"/>
        <end position="156"/>
    </location>
</feature>
<organism evidence="7 8">
    <name type="scientific">Halorientalis brevis</name>
    <dbReference type="NCBI Taxonomy" id="1126241"/>
    <lineage>
        <taxon>Archaea</taxon>
        <taxon>Methanobacteriati</taxon>
        <taxon>Methanobacteriota</taxon>
        <taxon>Stenosarchaea group</taxon>
        <taxon>Halobacteria</taxon>
        <taxon>Halobacteriales</taxon>
        <taxon>Haloarculaceae</taxon>
        <taxon>Halorientalis</taxon>
    </lineage>
</organism>
<evidence type="ECO:0000256" key="3">
    <source>
        <dbReference type="ARBA" id="ARBA00022692"/>
    </source>
</evidence>
<feature type="transmembrane region" description="Helical" evidence="6">
    <location>
        <begin position="340"/>
        <end position="360"/>
    </location>
</feature>
<feature type="transmembrane region" description="Helical" evidence="6">
    <location>
        <begin position="168"/>
        <end position="195"/>
    </location>
</feature>
<feature type="transmembrane region" description="Helical" evidence="6">
    <location>
        <begin position="303"/>
        <end position="328"/>
    </location>
</feature>
<dbReference type="PROSITE" id="PS50267">
    <property type="entry name" value="NA_NEUROTRAN_SYMP_3"/>
    <property type="match status" value="1"/>
</dbReference>
<keyword evidence="8" id="KW-1185">Reference proteome</keyword>
<feature type="transmembrane region" description="Helical" evidence="6">
    <location>
        <begin position="409"/>
        <end position="434"/>
    </location>
</feature>
<accession>A0ABD6CI87</accession>
<dbReference type="InterPro" id="IPR047218">
    <property type="entry name" value="YocR/YhdH-like"/>
</dbReference>